<evidence type="ECO:0000313" key="1">
    <source>
        <dbReference type="EMBL" id="GAX81007.1"/>
    </source>
</evidence>
<reference evidence="1 2" key="1">
    <citation type="submission" date="2017-08" db="EMBL/GenBank/DDBJ databases">
        <title>Acidophilic green algal genome provides insights into adaptation to an acidic environment.</title>
        <authorList>
            <person name="Hirooka S."/>
            <person name="Hirose Y."/>
            <person name="Kanesaki Y."/>
            <person name="Higuchi S."/>
            <person name="Fujiwara T."/>
            <person name="Onuma R."/>
            <person name="Era A."/>
            <person name="Ohbayashi R."/>
            <person name="Uzuka A."/>
            <person name="Nozaki H."/>
            <person name="Yoshikawa H."/>
            <person name="Miyagishima S.Y."/>
        </authorList>
    </citation>
    <scope>NUCLEOTIDE SEQUENCE [LARGE SCALE GENOMIC DNA]</scope>
    <source>
        <strain evidence="1 2">NIES-2499</strain>
    </source>
</reference>
<protein>
    <submittedName>
        <fullName evidence="1">Uncharacterized protein</fullName>
    </submittedName>
</protein>
<organism evidence="1 2">
    <name type="scientific">Chlamydomonas eustigma</name>
    <dbReference type="NCBI Taxonomy" id="1157962"/>
    <lineage>
        <taxon>Eukaryota</taxon>
        <taxon>Viridiplantae</taxon>
        <taxon>Chlorophyta</taxon>
        <taxon>core chlorophytes</taxon>
        <taxon>Chlorophyceae</taxon>
        <taxon>CS clade</taxon>
        <taxon>Chlamydomonadales</taxon>
        <taxon>Chlamydomonadaceae</taxon>
        <taxon>Chlamydomonas</taxon>
    </lineage>
</organism>
<dbReference type="AlphaFoldDB" id="A0A250XD41"/>
<dbReference type="InterPro" id="IPR006502">
    <property type="entry name" value="PDDEXK-like"/>
</dbReference>
<dbReference type="EMBL" id="BEGY01000059">
    <property type="protein sequence ID" value="GAX81007.1"/>
    <property type="molecule type" value="Genomic_DNA"/>
</dbReference>
<evidence type="ECO:0000313" key="2">
    <source>
        <dbReference type="Proteomes" id="UP000232323"/>
    </source>
</evidence>
<dbReference type="Pfam" id="PF04720">
    <property type="entry name" value="PDDEXK_6"/>
    <property type="match status" value="1"/>
</dbReference>
<proteinExistence type="predicted"/>
<keyword evidence="2" id="KW-1185">Reference proteome</keyword>
<dbReference type="OrthoDB" id="691424at2759"/>
<comment type="caution">
    <text evidence="1">The sequence shown here is derived from an EMBL/GenBank/DDBJ whole genome shotgun (WGS) entry which is preliminary data.</text>
</comment>
<name>A0A250XD41_9CHLO</name>
<gene>
    <name evidence="1" type="ORF">CEUSTIGMA_g8442.t1</name>
</gene>
<accession>A0A250XD41</accession>
<dbReference type="Proteomes" id="UP000232323">
    <property type="component" value="Unassembled WGS sequence"/>
</dbReference>
<sequence>MMKLQRISSAGRIDVCSPASSFSEVSNLQRNSAVAALSRATSSSMFELEVSDVVTATPACQLHTRLRHPVGKSKSFIAGTRFSYEQAHSKHQMSSPVVRSLHTACEPRTGLPSQLALELKSLVRNTTVSSAPVETLASLLLGLGYQIQLRDGFEGSLQDTKQNFLKDLRGHRYMICTGYEPSAFGGGGDGDGGGAILLTEPLIVEPRFREQFVINFGLTNFTYQSLLLEVPTIFVGPLSQLESVVSILASEIKASFEGQSRPLPPWRTKRAILSKWAPDQLRELADLLQKQALQSDILGAAGDHGSLCGDDNRLEYERTEVNLLEGIYLKENENNEERFESTQSVQAISQGNHEALRLSQRGLAARSQGGCLRLQLSHQQHEASGSSIKPEALIAAGGVKVGEVVTPPPSAVSPCFQTASAAEVEMTRGPSVGSCIKVSPPVVLDASNCKSLQSNSTAVHAAVHAGQCTPTDCSTLLDETFRTATMPHIALTDFHGMRVRRMAVNKLYADNSPSRQCPASSGDPDASLAGLYDSSLLIKRGAGSPPAPLTSPIKPAPHRLLLRSRSPLQIHRKTSGELRSWVQQSRRAKSALASALSSRLAPCSQKMPAATLHIASSAAAASSASRALHSADQGANCSASDMIRDVGNMLWMEGNPSNSSVTQEDETLTVATMPRQQGEAQRPAPAAAVGSKVKIADRWCSRINKVWWGTASQHQQK</sequence>
<dbReference type="PANTHER" id="PTHR31579:SF1">
    <property type="entry name" value="OS03G0796600 PROTEIN"/>
    <property type="match status" value="1"/>
</dbReference>
<dbReference type="PANTHER" id="PTHR31579">
    <property type="entry name" value="OS03G0796600 PROTEIN"/>
    <property type="match status" value="1"/>
</dbReference>